<gene>
    <name evidence="2" type="ORF">HMPREF1541_04662</name>
</gene>
<dbReference type="InterPro" id="IPR005352">
    <property type="entry name" value="Erg28"/>
</dbReference>
<keyword evidence="1" id="KW-0812">Transmembrane</keyword>
<reference evidence="2 3" key="1">
    <citation type="submission" date="2013-03" db="EMBL/GenBank/DDBJ databases">
        <title>The Genome Sequence of Phialophora europaea CBS 101466.</title>
        <authorList>
            <consortium name="The Broad Institute Genomics Platform"/>
            <person name="Cuomo C."/>
            <person name="de Hoog S."/>
            <person name="Gorbushina A."/>
            <person name="Walker B."/>
            <person name="Young S.K."/>
            <person name="Zeng Q."/>
            <person name="Gargeya S."/>
            <person name="Fitzgerald M."/>
            <person name="Haas B."/>
            <person name="Abouelleil A."/>
            <person name="Allen A.W."/>
            <person name="Alvarado L."/>
            <person name="Arachchi H.M."/>
            <person name="Berlin A.M."/>
            <person name="Chapman S.B."/>
            <person name="Gainer-Dewar J."/>
            <person name="Goldberg J."/>
            <person name="Griggs A."/>
            <person name="Gujja S."/>
            <person name="Hansen M."/>
            <person name="Howarth C."/>
            <person name="Imamovic A."/>
            <person name="Ireland A."/>
            <person name="Larimer J."/>
            <person name="McCowan C."/>
            <person name="Murphy C."/>
            <person name="Pearson M."/>
            <person name="Poon T.W."/>
            <person name="Priest M."/>
            <person name="Roberts A."/>
            <person name="Saif S."/>
            <person name="Shea T."/>
            <person name="Sisk P."/>
            <person name="Sykes S."/>
            <person name="Wortman J."/>
            <person name="Nusbaum C."/>
            <person name="Birren B."/>
        </authorList>
    </citation>
    <scope>NUCLEOTIDE SEQUENCE [LARGE SCALE GENOMIC DNA]</scope>
    <source>
        <strain evidence="2 3">CBS 101466</strain>
    </source>
</reference>
<accession>W2RVR4</accession>
<dbReference type="EMBL" id="KB822720">
    <property type="protein sequence ID" value="ETN40385.1"/>
    <property type="molecule type" value="Genomic_DNA"/>
</dbReference>
<protein>
    <recommendedName>
        <fullName evidence="4">Ergosterol biosynthesis protein Erg28</fullName>
    </recommendedName>
</protein>
<dbReference type="Proteomes" id="UP000030752">
    <property type="component" value="Unassembled WGS sequence"/>
</dbReference>
<evidence type="ECO:0000313" key="3">
    <source>
        <dbReference type="Proteomes" id="UP000030752"/>
    </source>
</evidence>
<dbReference type="STRING" id="1220924.W2RVR4"/>
<proteinExistence type="predicted"/>
<dbReference type="GeneID" id="19972001"/>
<dbReference type="VEuPathDB" id="FungiDB:HMPREF1541_04662"/>
<keyword evidence="1" id="KW-1133">Transmembrane helix</keyword>
<dbReference type="GO" id="GO:0016020">
    <property type="term" value="C:membrane"/>
    <property type="evidence" value="ECO:0007669"/>
    <property type="project" value="InterPro"/>
</dbReference>
<dbReference type="OrthoDB" id="6485510at2759"/>
<sequence length="135" mass="15341">MDLLPQSDGLLKWFLLYTSISAAIHSVTTYVNPIPSMVPFQGPNAPPRSALQAHLYGIKNCYTALIRMYAAYNLHKSRELYVLAMWTFAGVLFLYITELLLWQTVRLREAFIALVTAAAGLVWMWVQFDHYVPSG</sequence>
<dbReference type="HOGENOM" id="CLU_114589_0_0_1"/>
<dbReference type="AlphaFoldDB" id="W2RVR4"/>
<feature type="transmembrane region" description="Helical" evidence="1">
    <location>
        <begin position="80"/>
        <end position="102"/>
    </location>
</feature>
<dbReference type="eggNOG" id="ENOG502SQHD">
    <property type="taxonomic scope" value="Eukaryota"/>
</dbReference>
<evidence type="ECO:0000313" key="2">
    <source>
        <dbReference type="EMBL" id="ETN40385.1"/>
    </source>
</evidence>
<organism evidence="2 3">
    <name type="scientific">Cyphellophora europaea (strain CBS 101466)</name>
    <name type="common">Phialophora europaea</name>
    <dbReference type="NCBI Taxonomy" id="1220924"/>
    <lineage>
        <taxon>Eukaryota</taxon>
        <taxon>Fungi</taxon>
        <taxon>Dikarya</taxon>
        <taxon>Ascomycota</taxon>
        <taxon>Pezizomycotina</taxon>
        <taxon>Eurotiomycetes</taxon>
        <taxon>Chaetothyriomycetidae</taxon>
        <taxon>Chaetothyriales</taxon>
        <taxon>Cyphellophoraceae</taxon>
        <taxon>Cyphellophora</taxon>
    </lineage>
</organism>
<feature type="transmembrane region" description="Helical" evidence="1">
    <location>
        <begin position="12"/>
        <end position="31"/>
    </location>
</feature>
<keyword evidence="1" id="KW-0472">Membrane</keyword>
<evidence type="ECO:0008006" key="4">
    <source>
        <dbReference type="Google" id="ProtNLM"/>
    </source>
</evidence>
<feature type="transmembrane region" description="Helical" evidence="1">
    <location>
        <begin position="109"/>
        <end position="126"/>
    </location>
</feature>
<keyword evidence="3" id="KW-1185">Reference proteome</keyword>
<dbReference type="InParanoid" id="W2RVR4"/>
<dbReference type="RefSeq" id="XP_008717228.1">
    <property type="nucleotide sequence ID" value="XM_008719006.1"/>
</dbReference>
<name>W2RVR4_CYPE1</name>
<evidence type="ECO:0000256" key="1">
    <source>
        <dbReference type="SAM" id="Phobius"/>
    </source>
</evidence>
<dbReference type="Pfam" id="PF03694">
    <property type="entry name" value="Erg28"/>
    <property type="match status" value="1"/>
</dbReference>